<feature type="region of interest" description="Disordered" evidence="1">
    <location>
        <begin position="1"/>
        <end position="20"/>
    </location>
</feature>
<evidence type="ECO:0000313" key="3">
    <source>
        <dbReference type="Proteomes" id="UP000634136"/>
    </source>
</evidence>
<comment type="caution">
    <text evidence="2">The sequence shown here is derived from an EMBL/GenBank/DDBJ whole genome shotgun (WGS) entry which is preliminary data.</text>
</comment>
<dbReference type="AlphaFoldDB" id="A0A834U4M3"/>
<name>A0A834U4M3_9FABA</name>
<organism evidence="2 3">
    <name type="scientific">Senna tora</name>
    <dbReference type="NCBI Taxonomy" id="362788"/>
    <lineage>
        <taxon>Eukaryota</taxon>
        <taxon>Viridiplantae</taxon>
        <taxon>Streptophyta</taxon>
        <taxon>Embryophyta</taxon>
        <taxon>Tracheophyta</taxon>
        <taxon>Spermatophyta</taxon>
        <taxon>Magnoliopsida</taxon>
        <taxon>eudicotyledons</taxon>
        <taxon>Gunneridae</taxon>
        <taxon>Pentapetalae</taxon>
        <taxon>rosids</taxon>
        <taxon>fabids</taxon>
        <taxon>Fabales</taxon>
        <taxon>Fabaceae</taxon>
        <taxon>Caesalpinioideae</taxon>
        <taxon>Cassia clade</taxon>
        <taxon>Senna</taxon>
    </lineage>
</organism>
<evidence type="ECO:0000256" key="1">
    <source>
        <dbReference type="SAM" id="MobiDB-lite"/>
    </source>
</evidence>
<dbReference type="Proteomes" id="UP000634136">
    <property type="component" value="Unassembled WGS sequence"/>
</dbReference>
<keyword evidence="3" id="KW-1185">Reference proteome</keyword>
<proteinExistence type="predicted"/>
<evidence type="ECO:0000313" key="2">
    <source>
        <dbReference type="EMBL" id="KAF7831344.1"/>
    </source>
</evidence>
<protein>
    <submittedName>
        <fullName evidence="2">AT-hook motif nuclear-localized protein 1-like</fullName>
    </submittedName>
</protein>
<feature type="compositionally biased region" description="Basic residues" evidence="1">
    <location>
        <begin position="1"/>
        <end position="15"/>
    </location>
</feature>
<accession>A0A834U4M3</accession>
<reference evidence="2" key="1">
    <citation type="submission" date="2020-09" db="EMBL/GenBank/DDBJ databases">
        <title>Genome-Enabled Discovery of Anthraquinone Biosynthesis in Senna tora.</title>
        <authorList>
            <person name="Kang S.-H."/>
            <person name="Pandey R.P."/>
            <person name="Lee C.-M."/>
            <person name="Sim J.-S."/>
            <person name="Jeong J.-T."/>
            <person name="Choi B.-S."/>
            <person name="Jung M."/>
            <person name="Ginzburg D."/>
            <person name="Zhao K."/>
            <person name="Won S.Y."/>
            <person name="Oh T.-J."/>
            <person name="Yu Y."/>
            <person name="Kim N.-H."/>
            <person name="Lee O.R."/>
            <person name="Lee T.-H."/>
            <person name="Bashyal P."/>
            <person name="Kim T.-S."/>
            <person name="Lee W.-H."/>
            <person name="Kawkins C."/>
            <person name="Kim C.-K."/>
            <person name="Kim J.S."/>
            <person name="Ahn B.O."/>
            <person name="Rhee S.Y."/>
            <person name="Sohng J.K."/>
        </authorList>
    </citation>
    <scope>NUCLEOTIDE SEQUENCE</scope>
    <source>
        <tissue evidence="2">Leaf</tissue>
    </source>
</reference>
<sequence length="49" mass="5684">MMLMKKKRGRPRKYRPYGSDDGPISDGNIFFKTIDFSAGKRGKVRELAY</sequence>
<gene>
    <name evidence="2" type="ORF">G2W53_013677</name>
</gene>
<dbReference type="EMBL" id="JAAIUW010000005">
    <property type="protein sequence ID" value="KAF7831344.1"/>
    <property type="molecule type" value="Genomic_DNA"/>
</dbReference>